<dbReference type="Proteomes" id="UP000051587">
    <property type="component" value="Unassembled WGS sequence"/>
</dbReference>
<reference evidence="1 2" key="1">
    <citation type="submission" date="2015-09" db="EMBL/GenBank/DDBJ databases">
        <authorList>
            <consortium name="Swine Surveillance"/>
        </authorList>
    </citation>
    <scope>NUCLEOTIDE SEQUENCE [LARGE SCALE GENOMIC DNA]</scope>
    <source>
        <strain evidence="1 2">CECT 4357</strain>
    </source>
</reference>
<evidence type="ECO:0000313" key="2">
    <source>
        <dbReference type="Proteomes" id="UP000051587"/>
    </source>
</evidence>
<protein>
    <submittedName>
        <fullName evidence="1">Uncharacterized protein</fullName>
    </submittedName>
</protein>
<dbReference type="EMBL" id="CYSA01000016">
    <property type="protein sequence ID" value="CUH65582.1"/>
    <property type="molecule type" value="Genomic_DNA"/>
</dbReference>
<keyword evidence="2" id="KW-1185">Reference proteome</keyword>
<gene>
    <name evidence="1" type="ORF">TG4357_01949</name>
</gene>
<sequence>MRAIIASYTGPDRVVPFSAKQLLVPVSSVYAVVTAIPENRVIACKWIKNVCTLRALDNIGSRISKTRPEISNPA</sequence>
<organism evidence="1 2">
    <name type="scientific">Thalassovita gelatinovora</name>
    <name type="common">Thalassobius gelatinovorus</name>
    <dbReference type="NCBI Taxonomy" id="53501"/>
    <lineage>
        <taxon>Bacteria</taxon>
        <taxon>Pseudomonadati</taxon>
        <taxon>Pseudomonadota</taxon>
        <taxon>Alphaproteobacteria</taxon>
        <taxon>Rhodobacterales</taxon>
        <taxon>Roseobacteraceae</taxon>
        <taxon>Thalassovita</taxon>
    </lineage>
</organism>
<proteinExistence type="predicted"/>
<name>A0A0P1FBI3_THAGE</name>
<accession>A0A0P1FBI3</accession>
<evidence type="ECO:0000313" key="1">
    <source>
        <dbReference type="EMBL" id="CUH65582.1"/>
    </source>
</evidence>
<dbReference type="AlphaFoldDB" id="A0A0P1FBI3"/>